<keyword evidence="2" id="KW-1185">Reference proteome</keyword>
<gene>
    <name evidence="1" type="ORF">NQ315_005041</name>
</gene>
<evidence type="ECO:0000313" key="2">
    <source>
        <dbReference type="Proteomes" id="UP001159042"/>
    </source>
</evidence>
<protein>
    <submittedName>
        <fullName evidence="1">Uncharacterized protein</fullName>
    </submittedName>
</protein>
<accession>A0AAV8VRH7</accession>
<organism evidence="1 2">
    <name type="scientific">Exocentrus adspersus</name>
    <dbReference type="NCBI Taxonomy" id="1586481"/>
    <lineage>
        <taxon>Eukaryota</taxon>
        <taxon>Metazoa</taxon>
        <taxon>Ecdysozoa</taxon>
        <taxon>Arthropoda</taxon>
        <taxon>Hexapoda</taxon>
        <taxon>Insecta</taxon>
        <taxon>Pterygota</taxon>
        <taxon>Neoptera</taxon>
        <taxon>Endopterygota</taxon>
        <taxon>Coleoptera</taxon>
        <taxon>Polyphaga</taxon>
        <taxon>Cucujiformia</taxon>
        <taxon>Chrysomeloidea</taxon>
        <taxon>Cerambycidae</taxon>
        <taxon>Lamiinae</taxon>
        <taxon>Acanthocinini</taxon>
        <taxon>Exocentrus</taxon>
    </lineage>
</organism>
<name>A0AAV8VRH7_9CUCU</name>
<proteinExistence type="predicted"/>
<dbReference type="EMBL" id="JANEYG010000043">
    <property type="protein sequence ID" value="KAJ8916346.1"/>
    <property type="molecule type" value="Genomic_DNA"/>
</dbReference>
<dbReference type="AlphaFoldDB" id="A0AAV8VRH7"/>
<evidence type="ECO:0000313" key="1">
    <source>
        <dbReference type="EMBL" id="KAJ8916346.1"/>
    </source>
</evidence>
<reference evidence="1 2" key="1">
    <citation type="journal article" date="2023" name="Insect Mol. Biol.">
        <title>Genome sequencing provides insights into the evolution of gene families encoding plant cell wall-degrading enzymes in longhorned beetles.</title>
        <authorList>
            <person name="Shin N.R."/>
            <person name="Okamura Y."/>
            <person name="Kirsch R."/>
            <person name="Pauchet Y."/>
        </authorList>
    </citation>
    <scope>NUCLEOTIDE SEQUENCE [LARGE SCALE GENOMIC DNA]</scope>
    <source>
        <strain evidence="1">EAD_L_NR</strain>
    </source>
</reference>
<comment type="caution">
    <text evidence="1">The sequence shown here is derived from an EMBL/GenBank/DDBJ whole genome shotgun (WGS) entry which is preliminary data.</text>
</comment>
<sequence length="113" mass="13040">MINLAYPTAPAEVIEQLSVSSFVDGLRDPENSQLARHKTISEALAHALEIEALKKASRVAITRIEINIRRRRKLVTICLIHYWSFSNSSRTDETLEAYREWRKKTDSLLDVWS</sequence>
<dbReference type="Proteomes" id="UP001159042">
    <property type="component" value="Unassembled WGS sequence"/>
</dbReference>